<gene>
    <name evidence="2" type="ORF">PR048_023342</name>
</gene>
<reference evidence="2 3" key="1">
    <citation type="submission" date="2023-02" db="EMBL/GenBank/DDBJ databases">
        <title>LHISI_Scaffold_Assembly.</title>
        <authorList>
            <person name="Stuart O.P."/>
            <person name="Cleave R."/>
            <person name="Magrath M.J.L."/>
            <person name="Mikheyev A.S."/>
        </authorList>
    </citation>
    <scope>NUCLEOTIDE SEQUENCE [LARGE SCALE GENOMIC DNA]</scope>
    <source>
        <strain evidence="2">Daus_M_001</strain>
        <tissue evidence="2">Leg muscle</tissue>
    </source>
</reference>
<dbReference type="Proteomes" id="UP001159363">
    <property type="component" value="Chromosome 8"/>
</dbReference>
<sequence>MEEVLVRQGLKEWRSLHHHHHHHPPPPSAPLILFLPVSSISLPALPFCSSFLSPLLLAGRETFHRLGNAVGGEKIIIFFSPSFAHPCGRKLRSQIFAAGLETHYDNAADGEFVLRKQQFSTRGRGLSAGAADPINTYTYGDTVAERLARSPPTKVNRAQSPVGSPDFRKWESCRTISLVGTFSLGSPVSPTLSFQRHSIFTSITLIGSQDPAVKSRQNLFTHSHKRGMLFRKSETGKDSAIEYRKEPSQNQPGVISGNHRTPKSGRPDRNDFTVHVEQSGLITAQCETTACSATSSCTCRGGFKLVRGREEGGAQWAFPSSFQNPHIAMKLS</sequence>
<feature type="region of interest" description="Disordered" evidence="1">
    <location>
        <begin position="244"/>
        <end position="271"/>
    </location>
</feature>
<evidence type="ECO:0000313" key="3">
    <source>
        <dbReference type="Proteomes" id="UP001159363"/>
    </source>
</evidence>
<evidence type="ECO:0000313" key="2">
    <source>
        <dbReference type="EMBL" id="KAJ8875447.1"/>
    </source>
</evidence>
<dbReference type="EMBL" id="JARBHB010000009">
    <property type="protein sequence ID" value="KAJ8875447.1"/>
    <property type="molecule type" value="Genomic_DNA"/>
</dbReference>
<evidence type="ECO:0000256" key="1">
    <source>
        <dbReference type="SAM" id="MobiDB-lite"/>
    </source>
</evidence>
<accession>A0ABQ9GTT7</accession>
<comment type="caution">
    <text evidence="2">The sequence shown here is derived from an EMBL/GenBank/DDBJ whole genome shotgun (WGS) entry which is preliminary data.</text>
</comment>
<protein>
    <submittedName>
        <fullName evidence="2">Uncharacterized protein</fullName>
    </submittedName>
</protein>
<proteinExistence type="predicted"/>
<organism evidence="2 3">
    <name type="scientific">Dryococelus australis</name>
    <dbReference type="NCBI Taxonomy" id="614101"/>
    <lineage>
        <taxon>Eukaryota</taxon>
        <taxon>Metazoa</taxon>
        <taxon>Ecdysozoa</taxon>
        <taxon>Arthropoda</taxon>
        <taxon>Hexapoda</taxon>
        <taxon>Insecta</taxon>
        <taxon>Pterygota</taxon>
        <taxon>Neoptera</taxon>
        <taxon>Polyneoptera</taxon>
        <taxon>Phasmatodea</taxon>
        <taxon>Verophasmatodea</taxon>
        <taxon>Anareolatae</taxon>
        <taxon>Phasmatidae</taxon>
        <taxon>Eurycanthinae</taxon>
        <taxon>Dryococelus</taxon>
    </lineage>
</organism>
<name>A0ABQ9GTT7_9NEOP</name>
<keyword evidence="3" id="KW-1185">Reference proteome</keyword>